<comment type="subcellular location">
    <subcellularLocation>
        <location evidence="5">Cytoplasm</location>
    </subcellularLocation>
</comment>
<dbReference type="EMBL" id="CP117812">
    <property type="protein sequence ID" value="WDE99116.1"/>
    <property type="molecule type" value="Genomic_DNA"/>
</dbReference>
<keyword evidence="3 5" id="KW-0808">Transferase</keyword>
<comment type="cofactor">
    <cofactor evidence="5">
        <name>pyridoxal 5'-phosphate</name>
        <dbReference type="ChEBI" id="CHEBI:597326"/>
    </cofactor>
    <text evidence="5">Binds 1 pyridoxal phosphate per subunit.</text>
</comment>
<dbReference type="InterPro" id="IPR004636">
    <property type="entry name" value="AcOrn/SuccOrn_fam"/>
</dbReference>
<evidence type="ECO:0000256" key="4">
    <source>
        <dbReference type="ARBA" id="ARBA00022898"/>
    </source>
</evidence>
<keyword evidence="1 5" id="KW-0032">Aminotransferase</keyword>
<evidence type="ECO:0000313" key="6">
    <source>
        <dbReference type="EMBL" id="WDE99116.1"/>
    </source>
</evidence>
<comment type="subunit">
    <text evidence="5">Homodimer.</text>
</comment>
<dbReference type="RefSeq" id="WP_274153978.1">
    <property type="nucleotide sequence ID" value="NZ_CP117812.1"/>
</dbReference>
<dbReference type="CDD" id="cd00610">
    <property type="entry name" value="OAT_like"/>
    <property type="match status" value="1"/>
</dbReference>
<dbReference type="EC" id="2.6.1.11" evidence="5"/>
<dbReference type="InterPro" id="IPR049704">
    <property type="entry name" value="Aminotrans_3_PPA_site"/>
</dbReference>
<evidence type="ECO:0000256" key="2">
    <source>
        <dbReference type="ARBA" id="ARBA00022605"/>
    </source>
</evidence>
<dbReference type="Pfam" id="PF00202">
    <property type="entry name" value="Aminotran_3"/>
    <property type="match status" value="1"/>
</dbReference>
<proteinExistence type="inferred from homology"/>
<dbReference type="HAMAP" id="MF_01107">
    <property type="entry name" value="ArgD_aminotrans_3"/>
    <property type="match status" value="1"/>
</dbReference>
<dbReference type="PIRSF" id="PIRSF000521">
    <property type="entry name" value="Transaminase_4ab_Lys_Orn"/>
    <property type="match status" value="1"/>
</dbReference>
<dbReference type="InterPro" id="IPR015421">
    <property type="entry name" value="PyrdxlP-dep_Trfase_major"/>
</dbReference>
<keyword evidence="5" id="KW-0963">Cytoplasm</keyword>
<comment type="similarity">
    <text evidence="5">Belongs to the class-III pyridoxal-phosphate-dependent aminotransferase family. ArgD subfamily.</text>
</comment>
<evidence type="ECO:0000256" key="3">
    <source>
        <dbReference type="ARBA" id="ARBA00022679"/>
    </source>
</evidence>
<accession>A0ABY7W277</accession>
<sequence>MTIREKYEEFILGTYKPSILFEKGEGSYLWDETGKKYLDCSSGISVCNIGHAHKGVAKAISEQASKLLHVSNIFMTANAPLLAEKISKSSFGGKVFFANSGAEANEGMIKFARKWGSTKGRHEIICMEDSFHGRTLAALAATGRSQYRVGFGPDLQGFHHVPYGDIAAIKEKLSGKTAAIMLETVLGEGGVKPAKTEFIQAVRELCDQEGILMMCDEVQTGMGRTGKMFGYQNFGIEPDVMSMAKALGNGMPIGAFEVQKKYEGILVPGTHATTFGGTPLACAAGLAVFDAFEKENVLANCNKQGTKFMQAFNEMKTKYDFISDVRGLGLMIGIDVEIPTADVLGKATEKGLVLLTAGEKTVRLLPMLTITDEEVEQAIQIISEIFEELNRG</sequence>
<feature type="binding site" evidence="5">
    <location>
        <begin position="101"/>
        <end position="102"/>
    </location>
    <ligand>
        <name>pyridoxal 5'-phosphate</name>
        <dbReference type="ChEBI" id="CHEBI:597326"/>
    </ligand>
</feature>
<keyword evidence="4 5" id="KW-0663">Pyridoxal phosphate</keyword>
<dbReference type="Gene3D" id="3.40.640.10">
    <property type="entry name" value="Type I PLP-dependent aspartate aminotransferase-like (Major domain)"/>
    <property type="match status" value="1"/>
</dbReference>
<keyword evidence="7" id="KW-1185">Reference proteome</keyword>
<reference evidence="6 7" key="1">
    <citation type="submission" date="2023-02" db="EMBL/GenBank/DDBJ databases">
        <title>Genome sequence of Lentisphaera profundi SAORIC-696.</title>
        <authorList>
            <person name="Kim e."/>
            <person name="Cho J.-C."/>
            <person name="Choi A."/>
            <person name="Kang I."/>
        </authorList>
    </citation>
    <scope>NUCLEOTIDE SEQUENCE [LARGE SCALE GENOMIC DNA]</scope>
    <source>
        <strain evidence="6 7">SAORIC-696</strain>
    </source>
</reference>
<evidence type="ECO:0000256" key="5">
    <source>
        <dbReference type="HAMAP-Rule" id="MF_01107"/>
    </source>
</evidence>
<dbReference type="SUPFAM" id="SSF53383">
    <property type="entry name" value="PLP-dependent transferases"/>
    <property type="match status" value="1"/>
</dbReference>
<keyword evidence="2 5" id="KW-0028">Amino-acid biosynthesis</keyword>
<dbReference type="PROSITE" id="PS00600">
    <property type="entry name" value="AA_TRANSFER_CLASS_3"/>
    <property type="match status" value="1"/>
</dbReference>
<comment type="pathway">
    <text evidence="5">Amino-acid biosynthesis; L-arginine biosynthesis; N(2)-acetyl-L-ornithine from L-glutamate: step 4/4.</text>
</comment>
<gene>
    <name evidence="5" type="primary">argD</name>
    <name evidence="6" type="ORF">PQO03_14870</name>
</gene>
<dbReference type="InterPro" id="IPR050103">
    <property type="entry name" value="Class-III_PLP-dep_AT"/>
</dbReference>
<organism evidence="6 7">
    <name type="scientific">Lentisphaera profundi</name>
    <dbReference type="NCBI Taxonomy" id="1658616"/>
    <lineage>
        <taxon>Bacteria</taxon>
        <taxon>Pseudomonadati</taxon>
        <taxon>Lentisphaerota</taxon>
        <taxon>Lentisphaeria</taxon>
        <taxon>Lentisphaerales</taxon>
        <taxon>Lentisphaeraceae</taxon>
        <taxon>Lentisphaera</taxon>
    </lineage>
</organism>
<feature type="binding site" evidence="5">
    <location>
        <position position="274"/>
    </location>
    <ligand>
        <name>pyridoxal 5'-phosphate</name>
        <dbReference type="ChEBI" id="CHEBI:597326"/>
    </ligand>
</feature>
<keyword evidence="5" id="KW-0055">Arginine biosynthesis</keyword>
<protein>
    <recommendedName>
        <fullName evidence="5">Acetylornithine aminotransferase</fullName>
        <shortName evidence="5">ACOAT</shortName>
        <ecNumber evidence="5">2.6.1.11</ecNumber>
    </recommendedName>
</protein>
<dbReference type="Proteomes" id="UP001214250">
    <property type="component" value="Chromosome 2"/>
</dbReference>
<feature type="binding site" evidence="5">
    <location>
        <position position="131"/>
    </location>
    <ligand>
        <name>pyridoxal 5'-phosphate</name>
        <dbReference type="ChEBI" id="CHEBI:597326"/>
    </ligand>
</feature>
<feature type="binding site" evidence="5">
    <location>
        <begin position="216"/>
        <end position="219"/>
    </location>
    <ligand>
        <name>pyridoxal 5'-phosphate</name>
        <dbReference type="ChEBI" id="CHEBI:597326"/>
    </ligand>
</feature>
<dbReference type="PANTHER" id="PTHR11986:SF79">
    <property type="entry name" value="ACETYLORNITHINE AMINOTRANSFERASE, MITOCHONDRIAL"/>
    <property type="match status" value="1"/>
</dbReference>
<feature type="modified residue" description="N6-(pyridoxal phosphate)lysine" evidence="5">
    <location>
        <position position="245"/>
    </location>
</feature>
<dbReference type="NCBIfam" id="NF002325">
    <property type="entry name" value="PRK01278.1"/>
    <property type="match status" value="1"/>
</dbReference>
<dbReference type="PANTHER" id="PTHR11986">
    <property type="entry name" value="AMINOTRANSFERASE CLASS III"/>
    <property type="match status" value="1"/>
</dbReference>
<dbReference type="InterPro" id="IPR015424">
    <property type="entry name" value="PyrdxlP-dep_Trfase"/>
</dbReference>
<dbReference type="InterPro" id="IPR005814">
    <property type="entry name" value="Aminotrans_3"/>
</dbReference>
<name>A0ABY7W277_9BACT</name>
<comment type="miscellaneous">
    <text evidence="5">May also have succinyldiaminopimelate aminotransferase activity, thus carrying out the corresponding step in lysine biosynthesis.</text>
</comment>
<dbReference type="Gene3D" id="3.90.1150.10">
    <property type="entry name" value="Aspartate Aminotransferase, domain 1"/>
    <property type="match status" value="1"/>
</dbReference>
<evidence type="ECO:0000313" key="7">
    <source>
        <dbReference type="Proteomes" id="UP001214250"/>
    </source>
</evidence>
<dbReference type="InterPro" id="IPR015422">
    <property type="entry name" value="PyrdxlP-dep_Trfase_small"/>
</dbReference>
<evidence type="ECO:0000256" key="1">
    <source>
        <dbReference type="ARBA" id="ARBA00022576"/>
    </source>
</evidence>
<dbReference type="NCBIfam" id="TIGR00707">
    <property type="entry name" value="argD"/>
    <property type="match status" value="1"/>
</dbReference>
<feature type="binding site" evidence="5">
    <location>
        <position position="273"/>
    </location>
    <ligand>
        <name>N(2)-acetyl-L-ornithine</name>
        <dbReference type="ChEBI" id="CHEBI:57805"/>
    </ligand>
</feature>
<dbReference type="GO" id="GO:0008483">
    <property type="term" value="F:transaminase activity"/>
    <property type="evidence" value="ECO:0007669"/>
    <property type="project" value="UniProtKB-KW"/>
</dbReference>
<comment type="catalytic activity">
    <reaction evidence="5">
        <text>N(2)-acetyl-L-ornithine + 2-oxoglutarate = N-acetyl-L-glutamate 5-semialdehyde + L-glutamate</text>
        <dbReference type="Rhea" id="RHEA:18049"/>
        <dbReference type="ChEBI" id="CHEBI:16810"/>
        <dbReference type="ChEBI" id="CHEBI:29123"/>
        <dbReference type="ChEBI" id="CHEBI:29985"/>
        <dbReference type="ChEBI" id="CHEBI:57805"/>
        <dbReference type="EC" id="2.6.1.11"/>
    </reaction>
</comment>
<feature type="binding site" evidence="5">
    <location>
        <position position="134"/>
    </location>
    <ligand>
        <name>N(2)-acetyl-L-ornithine</name>
        <dbReference type="ChEBI" id="CHEBI:57805"/>
    </ligand>
</feature>